<reference evidence="1" key="1">
    <citation type="submission" date="2016-10" db="EMBL/GenBank/DDBJ databases">
        <title>Sequence of Gallionella enrichment culture.</title>
        <authorList>
            <person name="Poehlein A."/>
            <person name="Muehling M."/>
            <person name="Daniel R."/>
        </authorList>
    </citation>
    <scope>NUCLEOTIDE SEQUENCE</scope>
</reference>
<evidence type="ECO:0000313" key="1">
    <source>
        <dbReference type="EMBL" id="OIQ67350.1"/>
    </source>
</evidence>
<organism evidence="1">
    <name type="scientific">mine drainage metagenome</name>
    <dbReference type="NCBI Taxonomy" id="410659"/>
    <lineage>
        <taxon>unclassified sequences</taxon>
        <taxon>metagenomes</taxon>
        <taxon>ecological metagenomes</taxon>
    </lineage>
</organism>
<protein>
    <submittedName>
        <fullName evidence="1">Uncharacterized protein</fullName>
    </submittedName>
</protein>
<gene>
    <name evidence="1" type="ORF">GALL_510700</name>
</gene>
<dbReference type="EMBL" id="MLJW01005983">
    <property type="protein sequence ID" value="OIQ67350.1"/>
    <property type="molecule type" value="Genomic_DNA"/>
</dbReference>
<dbReference type="AlphaFoldDB" id="A0A1J5P7Y3"/>
<proteinExistence type="predicted"/>
<accession>A0A1J5P7Y3</accession>
<comment type="caution">
    <text evidence="1">The sequence shown here is derived from an EMBL/GenBank/DDBJ whole genome shotgun (WGS) entry which is preliminary data.</text>
</comment>
<sequence>MVPAQITTMPPRFTTKTETGKVASPGCSNTISTLLLLPVISQIALPNLRVSLNHALYSGVFTVGIWPQQLKSLRLITPLAPIDMTNSRLSSSEITPIALAPAALTNWIA</sequence>
<name>A0A1J5P7Y3_9ZZZZ</name>